<dbReference type="InterPro" id="IPR006212">
    <property type="entry name" value="Furin_repeat"/>
</dbReference>
<keyword evidence="2" id="KW-1133">Transmembrane helix</keyword>
<dbReference type="SMART" id="SM00181">
    <property type="entry name" value="EGF"/>
    <property type="match status" value="8"/>
</dbReference>
<evidence type="ECO:0000313" key="5">
    <source>
        <dbReference type="Proteomes" id="UP000030693"/>
    </source>
</evidence>
<keyword evidence="2" id="KW-0472">Membrane</keyword>
<dbReference type="STRING" id="691883.A0A058Z2H4"/>
<dbReference type="EMBL" id="KB932210">
    <property type="protein sequence ID" value="KCV68133.1"/>
    <property type="molecule type" value="Genomic_DNA"/>
</dbReference>
<protein>
    <submittedName>
        <fullName evidence="4">TKL protein kinase</fullName>
    </submittedName>
</protein>
<feature type="domain" description="Protein kinase" evidence="3">
    <location>
        <begin position="1459"/>
        <end position="1736"/>
    </location>
</feature>
<dbReference type="PANTHER" id="PTHR45756:SF1">
    <property type="entry name" value="PROTEIN KINASE DOMAIN CONTAINING PROTEIN"/>
    <property type="match status" value="1"/>
</dbReference>
<feature type="region of interest" description="Disordered" evidence="1">
    <location>
        <begin position="16"/>
        <end position="45"/>
    </location>
</feature>
<keyword evidence="2" id="KW-0812">Transmembrane</keyword>
<sequence>MLPALRAGTQLYDGASRGIRRSHLPRNSPRPRISPLLIRGRSPPPAPRPRAILWLSSMLRPRRRPAGPLRAALRLLLGLGALLACGLASTPVGLLRSAGPLHFALPPGAAGTLGAFHSGQPSQLVVSPPDQPATLHRQTAILTTYQDIRLGSLFGRAPSDPLPGPPGGDTAPDVQLIISPSPNGPCLFSLSSANAGFFRAGQWLLNPIAAGAVALAHTAFESNTAFLLLHWPDSNQLKLATFPNTGMAKVIDLGTAMAGPAPLAAAAGTPLAFLTARGTQVKVFFPTANGQGMANSFATNLPAPVVGSPIITRLRPGDPALALFLLNSGQVASYAIDYNNLSSHGDIYVPDGAAADARLFGASCLELGPNDGGPLFLANPGPDGRLWRLNVDTGGHLAGWTELRLPAGTLAGALRPVLLNTATGPMWTLADSHAYLQADVFGCSTTDPTISCSATEYTCASGSVPSGLLMDGRLCAGCEDGTTASSPWSAAAPCTACMQAGCLVCHDASCLHCPAGTLPQTDMQSGDTVCVSSCAAGYHAAGGRCLPVMPRRPRGLTHPEPRFQGPGGSGAPPMSGARLLAPTCLATANGQLSLLLDPPSGRASDTRLLLFHSDPQHKPAILHANVFSGPPAAGPLFDVHPLDLWPADAPTFTHFLNLLPVEQTSGAPAAALLGCHGHTLHWGKVMCNGPASLAGSCAAYFGTFTDTEAPCYGLRALAPNLAAVLGARSGLRLAMLHPSGGIRMQSLPGYIQPPAVLPLLSHSSAVSDWLLAVGPQQSGFLPLNMALVQDPRLEAAPPALRHMVPDGWVPVALPHKTRSLAEVFLTGLHHDSPPGGETPPAWVVEHVPLSGGEAQWTVAGLSTQEQVLGRLPVDPGPDVHFRVLSTPGDVNVPSALLLLSPRVVGFAQLQCLQLGGCWLRDAWFQVLSADLAFDPALALPLPQNASPSTRVDMLVIRPGIGLATLALEEQCGSDFSDPNPCVPCHPRCATCSGSSPSQCISCSLAAWREPFDCLDYCPEGLVHQGNQCVCHDTCSECQKVPSTERYQCQACQAGWALEPGAHPVRCLQCHDSCSMCTAGEDPAACTACHQGHYLQGSQCLDSCPVGLWPDNLLNRCQPCPEVCLSCTSTTHCTLCRPGFIPAGGQCRLCHSSCLSCTDEVSCSACRPGLVFLDPDPGMPSLCGSTCPPGEFPGPERCTRCDRSCDLCAGGAARCLVCAEGFRWDIAAPGPGKTGACVPCPAGCASCIGTGPGTSRCLSCGAEHFLTQDGTCAGSCPAATFGETTQWTCQPCDVSCGACLGGGADQCTGCAAGLELVEVTSGAGTCVSGCPEGQYRAGTDCLPCDAACATCNGPTDKDCWRCASGVLQDGDCVQACAAQHVAVADRCLPCHPSCGSCTGVRSTECTACPGGLLALPAGQTPGRCPGGMAHDDEDATVMNTMLELSLPGSILVSIANDFAPLNEEALGAGTQASVYAARAVGAGISDRLGCPGTVAIKQLKAARMTPTQVTLFQNEVALMWLLRDAPNVVRLYGYSEQPPAIVMERYQTDLATLLHSEVPLAPHVLLDMCQQWASGLEAMHAQGIAHRDLKPGNVFVSQRPDGGWRAALGDLGTSRNLNTDRSSTLVSQAPELNAMTARYAAPEVLAAFHRKRPLDCELFLPADIYSAAIMLWECLMRTVPWQGRDFEQISSGVLAGERPAIAFDGPLADLLPLAWDANPHARPPAASLRQKAAMAALSTEMP</sequence>
<organism evidence="4">
    <name type="scientific">Fonticula alba</name>
    <name type="common">Slime mold</name>
    <dbReference type="NCBI Taxonomy" id="691883"/>
    <lineage>
        <taxon>Eukaryota</taxon>
        <taxon>Rotosphaerida</taxon>
        <taxon>Fonticulaceae</taxon>
        <taxon>Fonticula</taxon>
    </lineage>
</organism>
<keyword evidence="4" id="KW-0808">Transferase</keyword>
<dbReference type="Pfam" id="PF00069">
    <property type="entry name" value="Pkinase"/>
    <property type="match status" value="1"/>
</dbReference>
<dbReference type="Proteomes" id="UP000030693">
    <property type="component" value="Unassembled WGS sequence"/>
</dbReference>
<dbReference type="InterPro" id="IPR053215">
    <property type="entry name" value="TKL_Ser/Thr_kinase"/>
</dbReference>
<dbReference type="InterPro" id="IPR011009">
    <property type="entry name" value="Kinase-like_dom_sf"/>
</dbReference>
<dbReference type="PROSITE" id="PS00108">
    <property type="entry name" value="PROTEIN_KINASE_ST"/>
    <property type="match status" value="1"/>
</dbReference>
<dbReference type="GO" id="GO:0005524">
    <property type="term" value="F:ATP binding"/>
    <property type="evidence" value="ECO:0007669"/>
    <property type="project" value="InterPro"/>
</dbReference>
<gene>
    <name evidence="4" type="ORF">H696_05393</name>
</gene>
<keyword evidence="4" id="KW-0418">Kinase</keyword>
<evidence type="ECO:0000259" key="3">
    <source>
        <dbReference type="PROSITE" id="PS50011"/>
    </source>
</evidence>
<dbReference type="OrthoDB" id="5913378at2759"/>
<dbReference type="InterPro" id="IPR000719">
    <property type="entry name" value="Prot_kinase_dom"/>
</dbReference>
<accession>A0A058Z2H4</accession>
<dbReference type="GeneID" id="20530118"/>
<dbReference type="RefSeq" id="XP_009497507.1">
    <property type="nucleotide sequence ID" value="XM_009499232.1"/>
</dbReference>
<dbReference type="eggNOG" id="KOG3525">
    <property type="taxonomic scope" value="Eukaryota"/>
</dbReference>
<dbReference type="CDD" id="cd00064">
    <property type="entry name" value="FU"/>
    <property type="match status" value="6"/>
</dbReference>
<evidence type="ECO:0000313" key="4">
    <source>
        <dbReference type="EMBL" id="KCV68133.1"/>
    </source>
</evidence>
<dbReference type="eggNOG" id="KOG0193">
    <property type="taxonomic scope" value="Eukaryota"/>
</dbReference>
<dbReference type="InterPro" id="IPR009030">
    <property type="entry name" value="Growth_fac_rcpt_cys_sf"/>
</dbReference>
<dbReference type="SUPFAM" id="SSF57184">
    <property type="entry name" value="Growth factor receptor domain"/>
    <property type="match status" value="4"/>
</dbReference>
<keyword evidence="5" id="KW-1185">Reference proteome</keyword>
<dbReference type="SUPFAM" id="SSF56112">
    <property type="entry name" value="Protein kinase-like (PK-like)"/>
    <property type="match status" value="1"/>
</dbReference>
<dbReference type="PROSITE" id="PS50011">
    <property type="entry name" value="PROTEIN_KINASE_DOM"/>
    <property type="match status" value="1"/>
</dbReference>
<dbReference type="Gene3D" id="1.10.510.10">
    <property type="entry name" value="Transferase(Phosphotransferase) domain 1"/>
    <property type="match status" value="1"/>
</dbReference>
<dbReference type="Gene3D" id="2.10.220.10">
    <property type="entry name" value="Hormone Receptor, Insulin-like Growth Factor Receptor 1, Chain A, domain 2"/>
    <property type="match status" value="6"/>
</dbReference>
<feature type="transmembrane region" description="Helical" evidence="2">
    <location>
        <begin position="72"/>
        <end position="95"/>
    </location>
</feature>
<dbReference type="PANTHER" id="PTHR45756">
    <property type="entry name" value="PALMITOYLTRANSFERASE"/>
    <property type="match status" value="1"/>
</dbReference>
<reference evidence="4" key="1">
    <citation type="submission" date="2013-04" db="EMBL/GenBank/DDBJ databases">
        <title>The Genome Sequence of Fonticula alba ATCC 38817.</title>
        <authorList>
            <consortium name="The Broad Institute Genomics Platform"/>
            <person name="Russ C."/>
            <person name="Cuomo C."/>
            <person name="Burger G."/>
            <person name="Gray M.W."/>
            <person name="Holland P.W.H."/>
            <person name="King N."/>
            <person name="Lang F.B.F."/>
            <person name="Roger A.J."/>
            <person name="Ruiz-Trillo I."/>
            <person name="Brown M."/>
            <person name="Walker B."/>
            <person name="Young S."/>
            <person name="Zeng Q."/>
            <person name="Gargeya S."/>
            <person name="Fitzgerald M."/>
            <person name="Haas B."/>
            <person name="Abouelleil A."/>
            <person name="Allen A.W."/>
            <person name="Alvarado L."/>
            <person name="Arachchi H.M."/>
            <person name="Berlin A.M."/>
            <person name="Chapman S.B."/>
            <person name="Gainer-Dewar J."/>
            <person name="Goldberg J."/>
            <person name="Griggs A."/>
            <person name="Gujja S."/>
            <person name="Hansen M."/>
            <person name="Howarth C."/>
            <person name="Imamovic A."/>
            <person name="Ireland A."/>
            <person name="Larimer J."/>
            <person name="McCowan C."/>
            <person name="Murphy C."/>
            <person name="Pearson M."/>
            <person name="Poon T.W."/>
            <person name="Priest M."/>
            <person name="Roberts A."/>
            <person name="Saif S."/>
            <person name="Shea T."/>
            <person name="Sisk P."/>
            <person name="Sykes S."/>
            <person name="Wortman J."/>
            <person name="Nusbaum C."/>
            <person name="Birren B."/>
        </authorList>
    </citation>
    <scope>NUCLEOTIDE SEQUENCE [LARGE SCALE GENOMIC DNA]</scope>
    <source>
        <strain evidence="4">ATCC 38817</strain>
    </source>
</reference>
<evidence type="ECO:0000256" key="1">
    <source>
        <dbReference type="SAM" id="MobiDB-lite"/>
    </source>
</evidence>
<dbReference type="GO" id="GO:0004672">
    <property type="term" value="F:protein kinase activity"/>
    <property type="evidence" value="ECO:0007669"/>
    <property type="project" value="InterPro"/>
</dbReference>
<dbReference type="InterPro" id="IPR000742">
    <property type="entry name" value="EGF"/>
</dbReference>
<dbReference type="InterPro" id="IPR008271">
    <property type="entry name" value="Ser/Thr_kinase_AS"/>
</dbReference>
<dbReference type="SMART" id="SM00261">
    <property type="entry name" value="FU"/>
    <property type="match status" value="9"/>
</dbReference>
<proteinExistence type="predicted"/>
<name>A0A058Z2H4_FONAL</name>
<dbReference type="SMART" id="SM00220">
    <property type="entry name" value="S_TKc"/>
    <property type="match status" value="1"/>
</dbReference>
<evidence type="ECO:0000256" key="2">
    <source>
        <dbReference type="SAM" id="Phobius"/>
    </source>
</evidence>